<comment type="caution">
    <text evidence="6">The sequence shown here is derived from an EMBL/GenBank/DDBJ whole genome shotgun (WGS) entry which is preliminary data.</text>
</comment>
<keyword evidence="2" id="KW-0805">Transcription regulation</keyword>
<organism evidence="6 7">
    <name type="scientific">Rhodovulum sulfidophilum</name>
    <name type="common">Rhodobacter sulfidophilus</name>
    <dbReference type="NCBI Taxonomy" id="35806"/>
    <lineage>
        <taxon>Bacteria</taxon>
        <taxon>Pseudomonadati</taxon>
        <taxon>Pseudomonadota</taxon>
        <taxon>Alphaproteobacteria</taxon>
        <taxon>Rhodobacterales</taxon>
        <taxon>Paracoccaceae</taxon>
        <taxon>Rhodovulum</taxon>
    </lineage>
</organism>
<dbReference type="InterPro" id="IPR000847">
    <property type="entry name" value="LysR_HTH_N"/>
</dbReference>
<dbReference type="Pfam" id="PF00126">
    <property type="entry name" value="HTH_1"/>
    <property type="match status" value="1"/>
</dbReference>
<keyword evidence="3" id="KW-0238">DNA-binding</keyword>
<dbReference type="InterPro" id="IPR036390">
    <property type="entry name" value="WH_DNA-bd_sf"/>
</dbReference>
<dbReference type="InterPro" id="IPR005119">
    <property type="entry name" value="LysR_subst-bd"/>
</dbReference>
<dbReference type="GO" id="GO:0000976">
    <property type="term" value="F:transcription cis-regulatory region binding"/>
    <property type="evidence" value="ECO:0007669"/>
    <property type="project" value="TreeGrafter"/>
</dbReference>
<dbReference type="PROSITE" id="PS50931">
    <property type="entry name" value="HTH_LYSR"/>
    <property type="match status" value="1"/>
</dbReference>
<dbReference type="AlphaFoldDB" id="A0A2W5MZ13"/>
<dbReference type="SUPFAM" id="SSF46785">
    <property type="entry name" value="Winged helix' DNA-binding domain"/>
    <property type="match status" value="1"/>
</dbReference>
<dbReference type="PANTHER" id="PTHR30126">
    <property type="entry name" value="HTH-TYPE TRANSCRIPTIONAL REGULATOR"/>
    <property type="match status" value="1"/>
</dbReference>
<feature type="domain" description="HTH lysR-type" evidence="5">
    <location>
        <begin position="2"/>
        <end position="59"/>
    </location>
</feature>
<evidence type="ECO:0000256" key="1">
    <source>
        <dbReference type="ARBA" id="ARBA00009437"/>
    </source>
</evidence>
<dbReference type="GO" id="GO:0003700">
    <property type="term" value="F:DNA-binding transcription factor activity"/>
    <property type="evidence" value="ECO:0007669"/>
    <property type="project" value="InterPro"/>
</dbReference>
<evidence type="ECO:0000256" key="3">
    <source>
        <dbReference type="ARBA" id="ARBA00023125"/>
    </source>
</evidence>
<gene>
    <name evidence="6" type="ORF">DI556_22435</name>
</gene>
<comment type="similarity">
    <text evidence="1">Belongs to the LysR transcriptional regulatory family.</text>
</comment>
<dbReference type="InterPro" id="IPR036388">
    <property type="entry name" value="WH-like_DNA-bd_sf"/>
</dbReference>
<dbReference type="PANTHER" id="PTHR30126:SF77">
    <property type="entry name" value="TRANSCRIPTIONAL REGULATORY PROTEIN"/>
    <property type="match status" value="1"/>
</dbReference>
<dbReference type="Gene3D" id="3.40.190.10">
    <property type="entry name" value="Periplasmic binding protein-like II"/>
    <property type="match status" value="2"/>
</dbReference>
<name>A0A2W5MZ13_RHOSU</name>
<dbReference type="Pfam" id="PF03466">
    <property type="entry name" value="LysR_substrate"/>
    <property type="match status" value="1"/>
</dbReference>
<dbReference type="Proteomes" id="UP000249185">
    <property type="component" value="Unassembled WGS sequence"/>
</dbReference>
<evidence type="ECO:0000313" key="6">
    <source>
        <dbReference type="EMBL" id="PZQ45608.1"/>
    </source>
</evidence>
<evidence type="ECO:0000256" key="4">
    <source>
        <dbReference type="ARBA" id="ARBA00023163"/>
    </source>
</evidence>
<protein>
    <submittedName>
        <fullName evidence="6">LysR family transcriptional regulator</fullName>
    </submittedName>
</protein>
<dbReference type="PRINTS" id="PR00039">
    <property type="entry name" value="HTHLYSR"/>
</dbReference>
<evidence type="ECO:0000259" key="5">
    <source>
        <dbReference type="PROSITE" id="PS50931"/>
    </source>
</evidence>
<proteinExistence type="inferred from homology"/>
<sequence length="299" mass="32865">MITLRQLEALLWVVQLGTFERAATRLNTTQSAISKRIQELETSTGLALFDRSQRGARLTEQGERLLDLAREMLALQDGIMALKSGGGQTARRLRLGVTDLTALTWLPRLVTLLRQVHPLVTIEPEVDMSRALYERLMEGSIDLVVIPEVMTDPDIAAVRLAEVANVWMARPGLISPGRTLSLAELAEHPILTQGSRSGSGLFFTKWLKSEGVVLRKTLTSDSLTAIVGLTVAGLGVAYLPRQCFRPLIDEGKLVIIPVTPELPPVPYVAMYRQDLPSAFVSSVAELARDVCDFSRQLQA</sequence>
<dbReference type="CDD" id="cd05466">
    <property type="entry name" value="PBP2_LTTR_substrate"/>
    <property type="match status" value="1"/>
</dbReference>
<dbReference type="Gene3D" id="1.10.10.10">
    <property type="entry name" value="Winged helix-like DNA-binding domain superfamily/Winged helix DNA-binding domain"/>
    <property type="match status" value="1"/>
</dbReference>
<keyword evidence="4" id="KW-0804">Transcription</keyword>
<reference evidence="6 7" key="1">
    <citation type="submission" date="2017-08" db="EMBL/GenBank/DDBJ databases">
        <title>Infants hospitalized years apart are colonized by the same room-sourced microbial strains.</title>
        <authorList>
            <person name="Brooks B."/>
            <person name="Olm M.R."/>
            <person name="Firek B.A."/>
            <person name="Baker R."/>
            <person name="Thomas B.C."/>
            <person name="Morowitz M.J."/>
            <person name="Banfield J.F."/>
        </authorList>
    </citation>
    <scope>NUCLEOTIDE SEQUENCE [LARGE SCALE GENOMIC DNA]</scope>
    <source>
        <strain evidence="6">S2_005_002_R2_34</strain>
    </source>
</reference>
<dbReference type="EMBL" id="QFPW01000047">
    <property type="protein sequence ID" value="PZQ45608.1"/>
    <property type="molecule type" value="Genomic_DNA"/>
</dbReference>
<dbReference type="SUPFAM" id="SSF53850">
    <property type="entry name" value="Periplasmic binding protein-like II"/>
    <property type="match status" value="1"/>
</dbReference>
<evidence type="ECO:0000256" key="2">
    <source>
        <dbReference type="ARBA" id="ARBA00023015"/>
    </source>
</evidence>
<dbReference type="FunFam" id="1.10.10.10:FF:000001">
    <property type="entry name" value="LysR family transcriptional regulator"/>
    <property type="match status" value="1"/>
</dbReference>
<accession>A0A2W5MZ13</accession>
<evidence type="ECO:0000313" key="7">
    <source>
        <dbReference type="Proteomes" id="UP000249185"/>
    </source>
</evidence>